<sequence length="438" mass="47681">MTNPFAGQADIPNREGQWAQQAEAELPTRRHREEIDRCIAHGLEAAPTINDRTLSTFARGELPHFAGERGTFLKAPFLEDVNDVADAEVAVFGAPLDAGTTYRPGTRFGPMGIRRSTNLFGTYCYELGVDLREQLNIVDIGDVVTIPANIEKSFDQISQAMAHVVSNGVFPVVLGGDHSIGFPTVRGLAPYLDGNVGIIHFDRHVDTQETDLDERMHTTPWFHATNIKNAPATNLVQIGIGGWQAPRAGVQVGRQRGSTVITVGDVERVGIEKVAEIALETAWKDAKAVYLSFDIDVIDAGFVPGTGWPEPGGLLPREALNLIRLISEPGLNGIEVVECSPPYDWAEQTALMSSRVILDSLAVMVRAGKLGKKPATLERHAWGPSPIDSASQDQPMNVYCRARLARTDLRASCRRATTRAPPALSPRENLRFGAAGRR</sequence>
<dbReference type="SUPFAM" id="SSF52768">
    <property type="entry name" value="Arginase/deacetylase"/>
    <property type="match status" value="1"/>
</dbReference>
<comment type="similarity">
    <text evidence="1">Belongs to the arginase family. Agmatinase subfamily.</text>
</comment>
<dbReference type="PANTHER" id="PTHR11358:SF26">
    <property type="entry name" value="GUANIDINO ACID HYDROLASE, MITOCHONDRIAL"/>
    <property type="match status" value="1"/>
</dbReference>
<comment type="caution">
    <text evidence="6">The sequence shown here is derived from an EMBL/GenBank/DDBJ whole genome shotgun (WGS) entry which is preliminary data.</text>
</comment>
<dbReference type="PROSITE" id="PS01053">
    <property type="entry name" value="ARGINASE_1"/>
    <property type="match status" value="1"/>
</dbReference>
<evidence type="ECO:0000256" key="5">
    <source>
        <dbReference type="SAM" id="MobiDB-lite"/>
    </source>
</evidence>
<evidence type="ECO:0000256" key="4">
    <source>
        <dbReference type="RuleBase" id="RU003684"/>
    </source>
</evidence>
<dbReference type="GO" id="GO:0046872">
    <property type="term" value="F:metal ion binding"/>
    <property type="evidence" value="ECO:0007669"/>
    <property type="project" value="UniProtKB-KW"/>
</dbReference>
<dbReference type="InterPro" id="IPR020855">
    <property type="entry name" value="Ureohydrolase_Mn_BS"/>
</dbReference>
<protein>
    <submittedName>
        <fullName evidence="6">Arginase family protein</fullName>
    </submittedName>
</protein>
<dbReference type="Proteomes" id="UP000189229">
    <property type="component" value="Unassembled WGS sequence"/>
</dbReference>
<gene>
    <name evidence="6" type="ORF">BZL30_4967</name>
</gene>
<keyword evidence="3 4" id="KW-0378">Hydrolase</keyword>
<dbReference type="GO" id="GO:0033389">
    <property type="term" value="P:putrescine biosynthetic process from arginine, via agmatine"/>
    <property type="evidence" value="ECO:0007669"/>
    <property type="project" value="TreeGrafter"/>
</dbReference>
<dbReference type="GO" id="GO:0008783">
    <property type="term" value="F:agmatinase activity"/>
    <property type="evidence" value="ECO:0007669"/>
    <property type="project" value="TreeGrafter"/>
</dbReference>
<evidence type="ECO:0000256" key="2">
    <source>
        <dbReference type="ARBA" id="ARBA00022723"/>
    </source>
</evidence>
<evidence type="ECO:0000313" key="6">
    <source>
        <dbReference type="EMBL" id="OOK73575.1"/>
    </source>
</evidence>
<feature type="region of interest" description="Disordered" evidence="5">
    <location>
        <begin position="1"/>
        <end position="30"/>
    </location>
</feature>
<dbReference type="PROSITE" id="PS51409">
    <property type="entry name" value="ARGINASE_2"/>
    <property type="match status" value="1"/>
</dbReference>
<dbReference type="PANTHER" id="PTHR11358">
    <property type="entry name" value="ARGINASE/AGMATINASE"/>
    <property type="match status" value="1"/>
</dbReference>
<dbReference type="EMBL" id="MVBM01000004">
    <property type="protein sequence ID" value="OOK73575.1"/>
    <property type="molecule type" value="Genomic_DNA"/>
</dbReference>
<evidence type="ECO:0000313" key="7">
    <source>
        <dbReference type="Proteomes" id="UP000189229"/>
    </source>
</evidence>
<keyword evidence="2" id="KW-0479">Metal-binding</keyword>
<proteinExistence type="inferred from homology"/>
<evidence type="ECO:0000256" key="1">
    <source>
        <dbReference type="ARBA" id="ARBA00009227"/>
    </source>
</evidence>
<dbReference type="CDD" id="cd09990">
    <property type="entry name" value="Agmatinase-like"/>
    <property type="match status" value="1"/>
</dbReference>
<dbReference type="Gene3D" id="3.40.800.10">
    <property type="entry name" value="Ureohydrolase domain"/>
    <property type="match status" value="1"/>
</dbReference>
<dbReference type="PRINTS" id="PR00116">
    <property type="entry name" value="ARGINASE"/>
</dbReference>
<name>A0A1V3X362_MYCKA</name>
<dbReference type="AlphaFoldDB" id="A0A1V3X362"/>
<feature type="region of interest" description="Disordered" evidence="5">
    <location>
        <begin position="415"/>
        <end position="438"/>
    </location>
</feature>
<evidence type="ECO:0000256" key="3">
    <source>
        <dbReference type="ARBA" id="ARBA00022801"/>
    </source>
</evidence>
<dbReference type="Pfam" id="PF00491">
    <property type="entry name" value="Arginase"/>
    <property type="match status" value="1"/>
</dbReference>
<organism evidence="6 7">
    <name type="scientific">Mycobacterium kansasii</name>
    <dbReference type="NCBI Taxonomy" id="1768"/>
    <lineage>
        <taxon>Bacteria</taxon>
        <taxon>Bacillati</taxon>
        <taxon>Actinomycetota</taxon>
        <taxon>Actinomycetes</taxon>
        <taxon>Mycobacteriales</taxon>
        <taxon>Mycobacteriaceae</taxon>
        <taxon>Mycobacterium</taxon>
    </lineage>
</organism>
<accession>A0A1V3X362</accession>
<reference evidence="6 7" key="1">
    <citation type="submission" date="2017-02" db="EMBL/GenBank/DDBJ databases">
        <title>Complete genome sequences of Mycobacterium kansasii strains isolated from rhesus macaques.</title>
        <authorList>
            <person name="Panda A."/>
            <person name="Nagaraj S."/>
            <person name="Zhao X."/>
            <person name="Tettelin H."/>
            <person name="Detolla L.J."/>
        </authorList>
    </citation>
    <scope>NUCLEOTIDE SEQUENCE [LARGE SCALE GENOMIC DNA]</scope>
    <source>
        <strain evidence="6 7">11-3813</strain>
    </source>
</reference>
<dbReference type="InterPro" id="IPR006035">
    <property type="entry name" value="Ureohydrolase"/>
</dbReference>
<dbReference type="InterPro" id="IPR023696">
    <property type="entry name" value="Ureohydrolase_dom_sf"/>
</dbReference>